<dbReference type="PROSITE" id="PS50102">
    <property type="entry name" value="RRM"/>
    <property type="match status" value="2"/>
</dbReference>
<reference evidence="7" key="2">
    <citation type="journal article" date="2021" name="Sci. Data">
        <title>Chromosome-scale genome sequencing, assembly and annotation of six genomes from subfamily Leishmaniinae.</title>
        <authorList>
            <person name="Almutairi H."/>
            <person name="Urbaniak M.D."/>
            <person name="Bates M.D."/>
            <person name="Jariyapan N."/>
            <person name="Kwakye-Nuako G."/>
            <person name="Thomaz Soccol V."/>
            <person name="Al-Salem W.S."/>
            <person name="Dillon R.J."/>
            <person name="Bates P.A."/>
            <person name="Gatherer D."/>
        </authorList>
    </citation>
    <scope>NUCLEOTIDE SEQUENCE [LARGE SCALE GENOMIC DNA]</scope>
</reference>
<dbReference type="InterPro" id="IPR035979">
    <property type="entry name" value="RBD_domain_sf"/>
</dbReference>
<name>A0A836HBS1_9TRYP</name>
<dbReference type="InterPro" id="IPR000504">
    <property type="entry name" value="RRM_dom"/>
</dbReference>
<feature type="compositionally biased region" description="Polar residues" evidence="4">
    <location>
        <begin position="1394"/>
        <end position="1406"/>
    </location>
</feature>
<feature type="compositionally biased region" description="Polar residues" evidence="4">
    <location>
        <begin position="852"/>
        <end position="861"/>
    </location>
</feature>
<protein>
    <recommendedName>
        <fullName evidence="5">RRM domain-containing protein</fullName>
    </recommendedName>
</protein>
<keyword evidence="7" id="KW-1185">Reference proteome</keyword>
<feature type="compositionally biased region" description="Polar residues" evidence="4">
    <location>
        <begin position="1215"/>
        <end position="1231"/>
    </location>
</feature>
<feature type="region of interest" description="Disordered" evidence="4">
    <location>
        <begin position="176"/>
        <end position="220"/>
    </location>
</feature>
<dbReference type="SMART" id="SM00360">
    <property type="entry name" value="RRM"/>
    <property type="match status" value="2"/>
</dbReference>
<feature type="domain" description="RRM" evidence="5">
    <location>
        <begin position="383"/>
        <end position="499"/>
    </location>
</feature>
<evidence type="ECO:0000256" key="2">
    <source>
        <dbReference type="ARBA" id="ARBA00022884"/>
    </source>
</evidence>
<dbReference type="Pfam" id="PF00076">
    <property type="entry name" value="RRM_1"/>
    <property type="match status" value="2"/>
</dbReference>
<evidence type="ECO:0000259" key="5">
    <source>
        <dbReference type="PROSITE" id="PS50102"/>
    </source>
</evidence>
<comment type="caution">
    <text evidence="6">The sequence shown here is derived from an EMBL/GenBank/DDBJ whole genome shotgun (WGS) entry which is preliminary data.</text>
</comment>
<sequence length="1508" mass="154252">MSSSKVALSAKPRALDERQNSSAGRTSTPLTRATPSAWSSKPSALRDAAEPATRLMKPLSSSGTASRLVDDAGDTCGPVHEGAHVLSACRAGGFRQHSQNSSPAPLLLASPFPSSISALDATARTAHGYMGLRRTNPPDHHGCDRSQGRSSDLSIGISAADVEDAADQASIRDDLAGGTTQASPRAPTVPILPRHPLSSQQPLQSRQQRSDKPHDSAPAELCVSSSSIGSLLLNNGIATLSAAGSNSAGGSGGSRHRRSTSGAGGGGGESASSPASRNLQPPANHSHVNLFVRDLPPELNEEKLRAMFTPFGDIVNSAIMRNIHTGVSLGTAFVRFAKHEEAMHAMEAFSGGRCVTGTKRVTVQWARREHDKAPSGDERRKMRKLFIRNVPKDVTQEMLAALFSQYGPVKSVSTHRDTAAASAVTHSGGGVAAAAMEADVAYHSGHDSAAAGASIDDRRIAFVTFEMEGVAEQATAAVHNTMPFASCQGIPLMVKLAEDTPVRHNALNSSGTRFNSIGAANGGSGNGNVTHLSQNGSVGSGGSVGEHHSTLVSSVPNNSALSWSDLPISDYLSTPMTSPPAAQLHGSTGLTMAPGGNRGMPLVWGETPGASAGRNIPRAPQDGSVAPVVLLPRSFAGTKGAPASPSGTPTYAGLSPVQSSSAVLPYALQGMANAPPPQQPVQSLTALSAPSTSVSVPTVAPQQTGSCKAADSMLDGTQALASAASVGLSSGSYNVQGMCSGPTDPIGVSGGDYSGCFSLSSYDAQELHTMLQQYGSNLAVANRPTAQPPLLSKQPSGPIPGANNRPHASSGNSHSNQSACPGGPVYQVLRTYTGAPPRDGVTSPPLPPSAHTPFTTPLNNTSFQSSSSKGLSLPQPRSGAVQQPKQQQQPASAESDGSNMPSSGHAPTPYRFIPQPRSNAGFITSVPLSRSAAAAAASAAALAPSPAGLQRANTFPPDACLPSSTATPQNRVTRGPLPSASTFFTAGGGGAHSKSSGAASRRFVPEEESVAISGAMSLRHGPRATSSSLHSIRGGTSGGRGCSFSANSLGAASGTLSAPVNCEFAPSVAGDSTNDFQTDERTGILGFGSLGSHGAPGAMDARGTSTIKFTAAPPPPGRSPVPHASSRRFYSELKQPVTAAVTSPTFTTAPLMAAAAKMLLTEDSALTADETNALDGRAHTADNTCAAKSNYHTSYTAKVMGAANGSGPPLCGATSGVSSSNVNMSDTQSSPDAVRDRLNSPAPAATASYGRPSSAFRKSGYLGDARPRSLSLGGAGFLGNGLLFQWEGTSAEMSGLAERNHSTSAARAASQSSLLCNGPGRCNEPTGVWGTISIPSEPRTEDLIALADTPKAASASNMQSQPETSAYWSTVPMRDTTKLVLGGAGGSGEMEATAHQTPSTATSTPMDLSHRSTARALPGVTAQPPSRHTLPNDEDESSRGWIVYPDFQLNLSLPLGPSNESKKSGGVMGSGCESGSSPEGVDHLLYSQHFGNGMDNLYNLMRFTDASY</sequence>
<feature type="region of interest" description="Disordered" evidence="4">
    <location>
        <begin position="579"/>
        <end position="623"/>
    </location>
</feature>
<feature type="region of interest" description="Disordered" evidence="4">
    <location>
        <begin position="525"/>
        <end position="552"/>
    </location>
</feature>
<evidence type="ECO:0000256" key="4">
    <source>
        <dbReference type="SAM" id="MobiDB-lite"/>
    </source>
</evidence>
<dbReference type="GO" id="GO:0003723">
    <property type="term" value="F:RNA binding"/>
    <property type="evidence" value="ECO:0007669"/>
    <property type="project" value="UniProtKB-UniRule"/>
</dbReference>
<feature type="region of interest" description="Disordered" evidence="4">
    <location>
        <begin position="953"/>
        <end position="1002"/>
    </location>
</feature>
<dbReference type="SUPFAM" id="SSF54928">
    <property type="entry name" value="RNA-binding domain, RBD"/>
    <property type="match status" value="1"/>
</dbReference>
<feature type="region of interest" description="Disordered" evidence="4">
    <location>
        <begin position="244"/>
        <end position="284"/>
    </location>
</feature>
<reference evidence="7" key="1">
    <citation type="journal article" date="2021" name="Microbiol. Resour. Announc.">
        <title>LGAAP: Leishmaniinae Genome Assembly and Annotation Pipeline.</title>
        <authorList>
            <person name="Almutairi H."/>
            <person name="Urbaniak M.D."/>
            <person name="Bates M.D."/>
            <person name="Jariyapan N."/>
            <person name="Kwakye-Nuako G."/>
            <person name="Thomaz-Soccol V."/>
            <person name="Al-Salem W.S."/>
            <person name="Dillon R.J."/>
            <person name="Bates P.A."/>
            <person name="Gatherer D."/>
        </authorList>
    </citation>
    <scope>NUCLEOTIDE SEQUENCE [LARGE SCALE GENOMIC DNA]</scope>
</reference>
<evidence type="ECO:0000313" key="6">
    <source>
        <dbReference type="EMBL" id="KAG5473803.1"/>
    </source>
</evidence>
<keyword evidence="2 3" id="KW-0694">RNA-binding</keyword>
<dbReference type="CDD" id="cd00590">
    <property type="entry name" value="RRM_SF"/>
    <property type="match status" value="1"/>
</dbReference>
<evidence type="ECO:0000313" key="7">
    <source>
        <dbReference type="Proteomes" id="UP000673552"/>
    </source>
</evidence>
<feature type="compositionally biased region" description="Polar residues" evidence="4">
    <location>
        <begin position="962"/>
        <end position="972"/>
    </location>
</feature>
<gene>
    <name evidence="6" type="ORF">LSCM1_04433</name>
</gene>
<feature type="region of interest" description="Disordered" evidence="4">
    <location>
        <begin position="1455"/>
        <end position="1478"/>
    </location>
</feature>
<dbReference type="PANTHER" id="PTHR24012">
    <property type="entry name" value="RNA BINDING PROTEIN"/>
    <property type="match status" value="1"/>
</dbReference>
<feature type="region of interest" description="Disordered" evidence="4">
    <location>
        <begin position="1214"/>
        <end position="1253"/>
    </location>
</feature>
<feature type="domain" description="RRM" evidence="5">
    <location>
        <begin position="288"/>
        <end position="368"/>
    </location>
</feature>
<feature type="compositionally biased region" description="Polar residues" evidence="4">
    <location>
        <begin position="20"/>
        <end position="42"/>
    </location>
</feature>
<dbReference type="RefSeq" id="XP_067177037.1">
    <property type="nucleotide sequence ID" value="XM_067321942.1"/>
</dbReference>
<feature type="compositionally biased region" description="Basic and acidic residues" evidence="4">
    <location>
        <begin position="208"/>
        <end position="217"/>
    </location>
</feature>
<dbReference type="InterPro" id="IPR012677">
    <property type="entry name" value="Nucleotide-bd_a/b_plait_sf"/>
</dbReference>
<dbReference type="Gene3D" id="3.30.70.330">
    <property type="match status" value="2"/>
</dbReference>
<dbReference type="Proteomes" id="UP000673552">
    <property type="component" value="Unassembled WGS sequence"/>
</dbReference>
<keyword evidence="1" id="KW-0677">Repeat</keyword>
<accession>A0A836HBS1</accession>
<dbReference type="GeneID" id="92514454"/>
<feature type="region of interest" description="Disordered" evidence="4">
    <location>
        <begin position="131"/>
        <end position="152"/>
    </location>
</feature>
<evidence type="ECO:0000256" key="3">
    <source>
        <dbReference type="PROSITE-ProRule" id="PRU00176"/>
    </source>
</evidence>
<dbReference type="OrthoDB" id="266020at2759"/>
<evidence type="ECO:0000256" key="1">
    <source>
        <dbReference type="ARBA" id="ARBA00022737"/>
    </source>
</evidence>
<dbReference type="EMBL" id="JAFEUZ010000029">
    <property type="protein sequence ID" value="KAG5473803.1"/>
    <property type="molecule type" value="Genomic_DNA"/>
</dbReference>
<feature type="region of interest" description="Disordered" evidence="4">
    <location>
        <begin position="1383"/>
        <end position="1438"/>
    </location>
</feature>
<feature type="compositionally biased region" description="Low complexity" evidence="4">
    <location>
        <begin position="192"/>
        <end position="207"/>
    </location>
</feature>
<feature type="compositionally biased region" description="Low complexity" evidence="4">
    <location>
        <begin position="862"/>
        <end position="872"/>
    </location>
</feature>
<feature type="region of interest" description="Disordered" evidence="4">
    <location>
        <begin position="1"/>
        <end position="66"/>
    </location>
</feature>
<feature type="compositionally biased region" description="Polar residues" evidence="4">
    <location>
        <begin position="891"/>
        <end position="902"/>
    </location>
</feature>
<proteinExistence type="predicted"/>
<feature type="region of interest" description="Disordered" evidence="4">
    <location>
        <begin position="786"/>
        <end position="916"/>
    </location>
</feature>
<feature type="compositionally biased region" description="Polar residues" evidence="4">
    <location>
        <begin position="806"/>
        <end position="819"/>
    </location>
</feature>
<organism evidence="6 7">
    <name type="scientific">Leishmania martiniquensis</name>
    <dbReference type="NCBI Taxonomy" id="1580590"/>
    <lineage>
        <taxon>Eukaryota</taxon>
        <taxon>Discoba</taxon>
        <taxon>Euglenozoa</taxon>
        <taxon>Kinetoplastea</taxon>
        <taxon>Metakinetoplastina</taxon>
        <taxon>Trypanosomatida</taxon>
        <taxon>Trypanosomatidae</taxon>
        <taxon>Leishmaniinae</taxon>
        <taxon>Leishmania</taxon>
    </lineage>
</organism>
<feature type="compositionally biased region" description="Basic and acidic residues" evidence="4">
    <location>
        <begin position="136"/>
        <end position="147"/>
    </location>
</feature>
<dbReference type="KEGG" id="lmat:92514454"/>